<name>B2W9C0_PYRTR</name>
<evidence type="ECO:0000313" key="1">
    <source>
        <dbReference type="EMBL" id="EDU49498.1"/>
    </source>
</evidence>
<gene>
    <name evidence="1" type="ORF">PTRG_06578</name>
</gene>
<accession>B2W9C0</accession>
<dbReference type="Proteomes" id="UP000001471">
    <property type="component" value="Unassembled WGS sequence"/>
</dbReference>
<protein>
    <submittedName>
        <fullName evidence="1">Uncharacterized protein</fullName>
    </submittedName>
</protein>
<proteinExistence type="predicted"/>
<evidence type="ECO:0000313" key="2">
    <source>
        <dbReference type="Proteomes" id="UP000001471"/>
    </source>
</evidence>
<dbReference type="HOGENOM" id="CLU_2997533_0_0_1"/>
<dbReference type="EMBL" id="DS231620">
    <property type="protein sequence ID" value="EDU49498.1"/>
    <property type="molecule type" value="Genomic_DNA"/>
</dbReference>
<dbReference type="AlphaFoldDB" id="B2W9C0"/>
<organism evidence="1 2">
    <name type="scientific">Pyrenophora tritici-repentis (strain Pt-1C-BFP)</name>
    <name type="common">Wheat tan spot fungus</name>
    <name type="synonym">Drechslera tritici-repentis</name>
    <dbReference type="NCBI Taxonomy" id="426418"/>
    <lineage>
        <taxon>Eukaryota</taxon>
        <taxon>Fungi</taxon>
        <taxon>Dikarya</taxon>
        <taxon>Ascomycota</taxon>
        <taxon>Pezizomycotina</taxon>
        <taxon>Dothideomycetes</taxon>
        <taxon>Pleosporomycetidae</taxon>
        <taxon>Pleosporales</taxon>
        <taxon>Pleosporineae</taxon>
        <taxon>Pleosporaceae</taxon>
        <taxon>Pyrenophora</taxon>
    </lineage>
</organism>
<sequence>MEEKRQAPYHTRVIRMFYDGSSAFQAVSRENDGFKVVTNQQGCSIPSLTHSRLAYNI</sequence>
<dbReference type="InParanoid" id="B2W9C0"/>
<reference evidence="2" key="1">
    <citation type="journal article" date="2013" name="G3 (Bethesda)">
        <title>Comparative genomics of a plant-pathogenic fungus, Pyrenophora tritici-repentis, reveals transduplication and the impact of repeat elements on pathogenicity and population divergence.</title>
        <authorList>
            <person name="Manning V.A."/>
            <person name="Pandelova I."/>
            <person name="Dhillon B."/>
            <person name="Wilhelm L.J."/>
            <person name="Goodwin S.B."/>
            <person name="Berlin A.M."/>
            <person name="Figueroa M."/>
            <person name="Freitag M."/>
            <person name="Hane J.K."/>
            <person name="Henrissat B."/>
            <person name="Holman W.H."/>
            <person name="Kodira C.D."/>
            <person name="Martin J."/>
            <person name="Oliver R.P."/>
            <person name="Robbertse B."/>
            <person name="Schackwitz W."/>
            <person name="Schwartz D.C."/>
            <person name="Spatafora J.W."/>
            <person name="Turgeon B.G."/>
            <person name="Yandava C."/>
            <person name="Young S."/>
            <person name="Zhou S."/>
            <person name="Zeng Q."/>
            <person name="Grigoriev I.V."/>
            <person name="Ma L.-J."/>
            <person name="Ciuffetti L.M."/>
        </authorList>
    </citation>
    <scope>NUCLEOTIDE SEQUENCE [LARGE SCALE GENOMIC DNA]</scope>
    <source>
        <strain evidence="2">Pt-1C-BFP</strain>
    </source>
</reference>